<reference evidence="3 4" key="1">
    <citation type="submission" date="2016-07" db="EMBL/GenBank/DDBJ databases">
        <title>Draft genome of the white-rot fungus Obba rivulosa 3A-2.</title>
        <authorList>
            <consortium name="DOE Joint Genome Institute"/>
            <person name="Miettinen O."/>
            <person name="Riley R."/>
            <person name="Acob R."/>
            <person name="Barry K."/>
            <person name="Cullen D."/>
            <person name="De Vries R."/>
            <person name="Hainaut M."/>
            <person name="Hatakka A."/>
            <person name="Henrissat B."/>
            <person name="Hilden K."/>
            <person name="Kuo R."/>
            <person name="Labutti K."/>
            <person name="Lipzen A."/>
            <person name="Makela M.R."/>
            <person name="Sandor L."/>
            <person name="Spatafora J.W."/>
            <person name="Grigoriev I.V."/>
            <person name="Hibbett D.S."/>
        </authorList>
    </citation>
    <scope>NUCLEOTIDE SEQUENCE [LARGE SCALE GENOMIC DNA]</scope>
    <source>
        <strain evidence="3 4">3A-2</strain>
    </source>
</reference>
<evidence type="ECO:0000256" key="2">
    <source>
        <dbReference type="SAM" id="Phobius"/>
    </source>
</evidence>
<keyword evidence="2" id="KW-0472">Membrane</keyword>
<accession>A0A8E2DPB6</accession>
<name>A0A8E2DPB6_9APHY</name>
<keyword evidence="2" id="KW-0812">Transmembrane</keyword>
<sequence>MSENSNGRDSPGQRVSFESDHPSVSATVQNLRQAVATKLTPRSEPILSSPSMRGDGSAQGHTPTQTPRLAQVQNLSPRPAKESLRTASPTSRSPSQSRAVSPFRRFGISLHRAHSREEPFVPVDPFSMQICWFDWRRSERPLPQLAQDIDAACDDTLTGCLPLPVLCGRDEDTNDREGGGGASTALASALHAFFVDTLARQLYLTLLLRIPALYWSRVARVFEDAELSKPDVQRMVDACTPDLNREDDRRGPYGHHQAPVLPFPEDWNPSNVSHALVRFKQSWELFVDSLMREWKTLNLVSALLCTAILTMFQIEDAADDPLTRSASLFSLVFGLMSLSYGCVYIVHFGTMRSMDRASRWAEEAQKSKTAIWWNIWVLLATPAVWLAWSMISFCVAILAFVWRTGSSDDPHPRAPLSPRQALGVRIAITTIFALGLVNFVMIIRTFKTYTHTADIREGRRARRAARAEAAHNGGRGRDAAPQQHRNENFGSQERAGHRASDAKESSMVGLGLVGLGENSIGSPSGSLGGLLRDGGDPEKTGGLPWEKGRRTNGTISPKL</sequence>
<feature type="region of interest" description="Disordered" evidence="1">
    <location>
        <begin position="457"/>
        <end position="504"/>
    </location>
</feature>
<dbReference type="OrthoDB" id="3062801at2759"/>
<feature type="compositionally biased region" description="Basic and acidic residues" evidence="1">
    <location>
        <begin position="494"/>
        <end position="504"/>
    </location>
</feature>
<feature type="transmembrane region" description="Helical" evidence="2">
    <location>
        <begin position="371"/>
        <end position="402"/>
    </location>
</feature>
<evidence type="ECO:0000256" key="1">
    <source>
        <dbReference type="SAM" id="MobiDB-lite"/>
    </source>
</evidence>
<feature type="compositionally biased region" description="Polar residues" evidence="1">
    <location>
        <begin position="85"/>
        <end position="99"/>
    </location>
</feature>
<dbReference type="Proteomes" id="UP000250043">
    <property type="component" value="Unassembled WGS sequence"/>
</dbReference>
<feature type="transmembrane region" description="Helical" evidence="2">
    <location>
        <begin position="326"/>
        <end position="350"/>
    </location>
</feature>
<feature type="region of interest" description="Disordered" evidence="1">
    <location>
        <begin position="522"/>
        <end position="559"/>
    </location>
</feature>
<feature type="transmembrane region" description="Helical" evidence="2">
    <location>
        <begin position="422"/>
        <end position="443"/>
    </location>
</feature>
<evidence type="ECO:0000313" key="3">
    <source>
        <dbReference type="EMBL" id="OCH93266.1"/>
    </source>
</evidence>
<feature type="region of interest" description="Disordered" evidence="1">
    <location>
        <begin position="1"/>
        <end position="101"/>
    </location>
</feature>
<feature type="compositionally biased region" description="Polar residues" evidence="1">
    <location>
        <begin position="22"/>
        <end position="32"/>
    </location>
</feature>
<keyword evidence="4" id="KW-1185">Reference proteome</keyword>
<dbReference type="EMBL" id="KV722357">
    <property type="protein sequence ID" value="OCH93266.1"/>
    <property type="molecule type" value="Genomic_DNA"/>
</dbReference>
<gene>
    <name evidence="3" type="ORF">OBBRIDRAFT_338693</name>
</gene>
<evidence type="ECO:0000313" key="4">
    <source>
        <dbReference type="Proteomes" id="UP000250043"/>
    </source>
</evidence>
<proteinExistence type="predicted"/>
<dbReference type="AlphaFoldDB" id="A0A8E2DPB6"/>
<feature type="compositionally biased region" description="Polar residues" evidence="1">
    <location>
        <begin position="59"/>
        <end position="76"/>
    </location>
</feature>
<keyword evidence="2" id="KW-1133">Transmembrane helix</keyword>
<protein>
    <submittedName>
        <fullName evidence="3">Uncharacterized protein</fullName>
    </submittedName>
</protein>
<feature type="transmembrane region" description="Helical" evidence="2">
    <location>
        <begin position="296"/>
        <end position="314"/>
    </location>
</feature>
<organism evidence="3 4">
    <name type="scientific">Obba rivulosa</name>
    <dbReference type="NCBI Taxonomy" id="1052685"/>
    <lineage>
        <taxon>Eukaryota</taxon>
        <taxon>Fungi</taxon>
        <taxon>Dikarya</taxon>
        <taxon>Basidiomycota</taxon>
        <taxon>Agaricomycotina</taxon>
        <taxon>Agaricomycetes</taxon>
        <taxon>Polyporales</taxon>
        <taxon>Gelatoporiaceae</taxon>
        <taxon>Obba</taxon>
    </lineage>
</organism>